<dbReference type="SFLD" id="SFLDS00029">
    <property type="entry name" value="Radical_SAM"/>
    <property type="match status" value="1"/>
</dbReference>
<sequence length="582" mass="68342">MLLKESKSLESARNKVARYIEAREWTYACDVSEIETWDYVLFKEAIRTLKNVISPKNERISGTSSLENLWKAATDGDSDVGDDFIDEFAHFFKALKMKADVYPSRLMEGIDIPNFDEFEGRTAGVMRSDYLDQMGERMDRYLSRYKSGLDPGIIEKRDENRRRILDILNSNEDDWQDWRWQFRHVFKDIQGLETIKRAIKLDEEHEASIRLALENHVPFGVTPHYLHLMDKEPSDMDYAVRRQVFPPLSYVENMIAHRKDKKWAFDFMRERDTSPIDLVTRRYPRVAIVKPYESCPQICVYCQRNWEISSPLMASALAPMEKIEAAIDWFGEHEEMMDVLLTGGDPLVMDDSLIDRILNRLSQIPHLKSIRVASRTPATVPQRLTEELCEILGSYQELGRRNLCLVTHFMHPYEVTPETLAAIIRVKKTGIEIYNQQVFTFANSRKFETSSLRIILKQIGVDPYYTFNMKGKTEMEDYAVPIARILQERKEEARLLPGIFRTDEPVFNVPGLGKDHLRAWQNHELIGITSEGRRVYSFLPWEKNIARVLPYIYTDVSIHRYLQRLIKRGENPEDYRSIWYYY</sequence>
<dbReference type="EMBL" id="LNQE01001419">
    <property type="protein sequence ID" value="KUG17804.1"/>
    <property type="molecule type" value="Genomic_DNA"/>
</dbReference>
<dbReference type="InterPro" id="IPR003739">
    <property type="entry name" value="Lys_aminomutase/Glu_NH3_mut"/>
</dbReference>
<reference evidence="9" key="1">
    <citation type="journal article" date="2015" name="Proc. Natl. Acad. Sci. U.S.A.">
        <title>Networks of energetic and metabolic interactions define dynamics in microbial communities.</title>
        <authorList>
            <person name="Embree M."/>
            <person name="Liu J.K."/>
            <person name="Al-Bassam M.M."/>
            <person name="Zengler K."/>
        </authorList>
    </citation>
    <scope>NUCLEOTIDE SEQUENCE</scope>
</reference>
<feature type="domain" description="Radical SAM core" evidence="8">
    <location>
        <begin position="281"/>
        <end position="495"/>
    </location>
</feature>
<keyword evidence="3" id="KW-0949">S-adenosyl-L-methionine</keyword>
<keyword evidence="5" id="KW-0663">Pyridoxal phosphate</keyword>
<evidence type="ECO:0000256" key="7">
    <source>
        <dbReference type="ARBA" id="ARBA00023014"/>
    </source>
</evidence>
<evidence type="ECO:0000256" key="2">
    <source>
        <dbReference type="ARBA" id="ARBA00022485"/>
    </source>
</evidence>
<evidence type="ECO:0000256" key="5">
    <source>
        <dbReference type="ARBA" id="ARBA00022898"/>
    </source>
</evidence>
<keyword evidence="7" id="KW-0411">Iron-sulfur</keyword>
<evidence type="ECO:0000313" key="9">
    <source>
        <dbReference type="EMBL" id="KUG17804.1"/>
    </source>
</evidence>
<accession>A0A0W8FA88</accession>
<dbReference type="GO" id="GO:0046872">
    <property type="term" value="F:metal ion binding"/>
    <property type="evidence" value="ECO:0007669"/>
    <property type="project" value="UniProtKB-KW"/>
</dbReference>
<keyword evidence="4" id="KW-0479">Metal-binding</keyword>
<dbReference type="GO" id="GO:0051539">
    <property type="term" value="F:4 iron, 4 sulfur cluster binding"/>
    <property type="evidence" value="ECO:0007669"/>
    <property type="project" value="UniProtKB-KW"/>
</dbReference>
<evidence type="ECO:0000256" key="1">
    <source>
        <dbReference type="ARBA" id="ARBA00001933"/>
    </source>
</evidence>
<name>A0A0W8FA88_9ZZZZ</name>
<dbReference type="InterPro" id="IPR013785">
    <property type="entry name" value="Aldolase_TIM"/>
</dbReference>
<dbReference type="AlphaFoldDB" id="A0A0W8FA88"/>
<dbReference type="GO" id="GO:0050066">
    <property type="term" value="F:L-lysine 2,3-aminomutase activity"/>
    <property type="evidence" value="ECO:0007669"/>
    <property type="project" value="UniProtKB-EC"/>
</dbReference>
<evidence type="ECO:0000256" key="6">
    <source>
        <dbReference type="ARBA" id="ARBA00023004"/>
    </source>
</evidence>
<gene>
    <name evidence="9" type="ORF">ASZ90_012447</name>
</gene>
<comment type="caution">
    <text evidence="9">The sequence shown here is derived from an EMBL/GenBank/DDBJ whole genome shotgun (WGS) entry which is preliminary data.</text>
</comment>
<proteinExistence type="predicted"/>
<protein>
    <submittedName>
        <fullName evidence="9">Lysine 2,3-aminomutase</fullName>
        <ecNumber evidence="9">5.4.3.2</ecNumber>
    </submittedName>
</protein>
<dbReference type="SUPFAM" id="SSF102114">
    <property type="entry name" value="Radical SAM enzymes"/>
    <property type="match status" value="1"/>
</dbReference>
<keyword evidence="9" id="KW-0413">Isomerase</keyword>
<organism evidence="9">
    <name type="scientific">hydrocarbon metagenome</name>
    <dbReference type="NCBI Taxonomy" id="938273"/>
    <lineage>
        <taxon>unclassified sequences</taxon>
        <taxon>metagenomes</taxon>
        <taxon>ecological metagenomes</taxon>
    </lineage>
</organism>
<dbReference type="PANTHER" id="PTHR30538">
    <property type="entry name" value="LYSINE 2,3-AMINOMUTASE-RELATED"/>
    <property type="match status" value="1"/>
</dbReference>
<keyword evidence="2" id="KW-0004">4Fe-4S</keyword>
<evidence type="ECO:0000256" key="3">
    <source>
        <dbReference type="ARBA" id="ARBA00022691"/>
    </source>
</evidence>
<dbReference type="NCBIfam" id="TIGR00238">
    <property type="entry name" value="KamA family radical SAM protein"/>
    <property type="match status" value="1"/>
</dbReference>
<evidence type="ECO:0000256" key="4">
    <source>
        <dbReference type="ARBA" id="ARBA00022723"/>
    </source>
</evidence>
<comment type="cofactor">
    <cofactor evidence="1">
        <name>pyridoxal 5'-phosphate</name>
        <dbReference type="ChEBI" id="CHEBI:597326"/>
    </cofactor>
</comment>
<keyword evidence="6" id="KW-0408">Iron</keyword>
<evidence type="ECO:0000259" key="8">
    <source>
        <dbReference type="PROSITE" id="PS51918"/>
    </source>
</evidence>
<dbReference type="EC" id="5.4.3.2" evidence="9"/>
<dbReference type="SFLD" id="SFLDG01070">
    <property type="entry name" value="PLP-dependent"/>
    <property type="match status" value="1"/>
</dbReference>
<dbReference type="Gene3D" id="6.10.140.1170">
    <property type="match status" value="1"/>
</dbReference>
<dbReference type="Gene3D" id="3.20.20.70">
    <property type="entry name" value="Aldolase class I"/>
    <property type="match status" value="1"/>
</dbReference>
<dbReference type="InterPro" id="IPR058240">
    <property type="entry name" value="rSAM_sf"/>
</dbReference>
<dbReference type="PANTHER" id="PTHR30538:SF0">
    <property type="entry name" value="L-LYSINE 2,3-AMINOMUTASE AQ_1632-RELATED"/>
    <property type="match status" value="1"/>
</dbReference>
<dbReference type="InterPro" id="IPR007197">
    <property type="entry name" value="rSAM"/>
</dbReference>
<dbReference type="PROSITE" id="PS51918">
    <property type="entry name" value="RADICAL_SAM"/>
    <property type="match status" value="1"/>
</dbReference>